<evidence type="ECO:0000313" key="2">
    <source>
        <dbReference type="EMBL" id="MFD2741039.1"/>
    </source>
</evidence>
<feature type="signal peptide" evidence="1">
    <location>
        <begin position="1"/>
        <end position="28"/>
    </location>
</feature>
<evidence type="ECO:0008006" key="4">
    <source>
        <dbReference type="Google" id="ProtNLM"/>
    </source>
</evidence>
<feature type="chain" id="PRO_5045340464" description="PRC-barrel domain-containing protein" evidence="1">
    <location>
        <begin position="29"/>
        <end position="195"/>
    </location>
</feature>
<protein>
    <recommendedName>
        <fullName evidence="4">PRC-barrel domain-containing protein</fullName>
    </recommendedName>
</protein>
<dbReference type="EMBL" id="JBHUMP010000016">
    <property type="protein sequence ID" value="MFD2741039.1"/>
    <property type="molecule type" value="Genomic_DNA"/>
</dbReference>
<evidence type="ECO:0000313" key="3">
    <source>
        <dbReference type="Proteomes" id="UP001597474"/>
    </source>
</evidence>
<gene>
    <name evidence="2" type="ORF">ACFSUD_15755</name>
</gene>
<organism evidence="2 3">
    <name type="scientific">Sulfitobacter aestuarii</name>
    <dbReference type="NCBI Taxonomy" id="2161676"/>
    <lineage>
        <taxon>Bacteria</taxon>
        <taxon>Pseudomonadati</taxon>
        <taxon>Pseudomonadota</taxon>
        <taxon>Alphaproteobacteria</taxon>
        <taxon>Rhodobacterales</taxon>
        <taxon>Roseobacteraceae</taxon>
        <taxon>Sulfitobacter</taxon>
    </lineage>
</organism>
<reference evidence="3" key="1">
    <citation type="journal article" date="2019" name="Int. J. Syst. Evol. Microbiol.">
        <title>The Global Catalogue of Microorganisms (GCM) 10K type strain sequencing project: providing services to taxonomists for standard genome sequencing and annotation.</title>
        <authorList>
            <consortium name="The Broad Institute Genomics Platform"/>
            <consortium name="The Broad Institute Genome Sequencing Center for Infectious Disease"/>
            <person name="Wu L."/>
            <person name="Ma J."/>
        </authorList>
    </citation>
    <scope>NUCLEOTIDE SEQUENCE [LARGE SCALE GENOMIC DNA]</scope>
    <source>
        <strain evidence="3">TISTR 2562</strain>
    </source>
</reference>
<dbReference type="RefSeq" id="WP_386375465.1">
    <property type="nucleotide sequence ID" value="NZ_JBHUMP010000016.1"/>
</dbReference>
<keyword evidence="1" id="KW-0732">Signal</keyword>
<keyword evidence="3" id="KW-1185">Reference proteome</keyword>
<sequence length="195" mass="19810">MTYSTKIRNLATTTALAGLLAAPLAAQTADIGADVNGDADIAASELSGSVNGDVGTDLQGDSESNAEAELSADAAVDADLTDQYDLNAETNQQATLDAEALTRSEQAIAAGEAVAVSADGNVIGSIEAMKEVDGVLRYSVALEDDFAVGSERAAIQSEKALTADGELEVDLTDEEFAALLSHQTGVTGDADSQVN</sequence>
<comment type="caution">
    <text evidence="2">The sequence shown here is derived from an EMBL/GenBank/DDBJ whole genome shotgun (WGS) entry which is preliminary data.</text>
</comment>
<name>A0ABW5U878_9RHOB</name>
<dbReference type="Proteomes" id="UP001597474">
    <property type="component" value="Unassembled WGS sequence"/>
</dbReference>
<proteinExistence type="predicted"/>
<evidence type="ECO:0000256" key="1">
    <source>
        <dbReference type="SAM" id="SignalP"/>
    </source>
</evidence>
<accession>A0ABW5U878</accession>